<dbReference type="GO" id="GO:0000160">
    <property type="term" value="P:phosphorelay signal transduction system"/>
    <property type="evidence" value="ECO:0007669"/>
    <property type="project" value="UniProtKB-KW"/>
</dbReference>
<evidence type="ECO:0000256" key="7">
    <source>
        <dbReference type="PROSITE-ProRule" id="PRU00169"/>
    </source>
</evidence>
<dbReference type="AlphaFoldDB" id="A0A2V3VTP8"/>
<feature type="modified residue" description="4-aspartylphosphate" evidence="7">
    <location>
        <position position="51"/>
    </location>
</feature>
<dbReference type="CDD" id="cd06170">
    <property type="entry name" value="LuxR_C_like"/>
    <property type="match status" value="1"/>
</dbReference>
<dbReference type="GO" id="GO:0003677">
    <property type="term" value="F:DNA binding"/>
    <property type="evidence" value="ECO:0007669"/>
    <property type="project" value="UniProtKB-KW"/>
</dbReference>
<dbReference type="PROSITE" id="PS50110">
    <property type="entry name" value="RESPONSE_REGULATORY"/>
    <property type="match status" value="1"/>
</dbReference>
<name>A0A2V3VTP8_9BACI</name>
<dbReference type="Pfam" id="PF00072">
    <property type="entry name" value="Response_reg"/>
    <property type="match status" value="1"/>
</dbReference>
<protein>
    <submittedName>
        <fullName evidence="10">LuxR family two component transcriptional regulator</fullName>
    </submittedName>
</protein>
<evidence type="ECO:0000259" key="8">
    <source>
        <dbReference type="PROSITE" id="PS50043"/>
    </source>
</evidence>
<dbReference type="InterPro" id="IPR011006">
    <property type="entry name" value="CheY-like_superfamily"/>
</dbReference>
<keyword evidence="2 7" id="KW-0597">Phosphoprotein</keyword>
<evidence type="ECO:0000256" key="1">
    <source>
        <dbReference type="ARBA" id="ARBA00004496"/>
    </source>
</evidence>
<dbReference type="PROSITE" id="PS50043">
    <property type="entry name" value="HTH_LUXR_2"/>
    <property type="match status" value="1"/>
</dbReference>
<feature type="domain" description="HTH luxR-type" evidence="8">
    <location>
        <begin position="135"/>
        <end position="200"/>
    </location>
</feature>
<dbReference type="Gene3D" id="3.40.50.2300">
    <property type="match status" value="1"/>
</dbReference>
<dbReference type="SMART" id="SM00421">
    <property type="entry name" value="HTH_LUXR"/>
    <property type="match status" value="1"/>
</dbReference>
<dbReference type="OrthoDB" id="118459at2"/>
<sequence>MISILIVDDHHLVGEGTKEMLEGEEKFCVHYVASALEVLDMDTIYDLYIVDIHMPDLSGIELAKKLLKRNNDLKIILYTGLHNQKSLSLFTQVGISGVISKTATKSELITLINTVLSGYTFVPLSIFKHKKQKRTNTYTLGLTEKDLTILKYVSDGLSNKEIAKKLFLADRSVEYHLSKIYKNLNVKKREEAVVEAFRLNLLDLNEEGDEQK</sequence>
<dbReference type="SUPFAM" id="SSF52172">
    <property type="entry name" value="CheY-like"/>
    <property type="match status" value="1"/>
</dbReference>
<dbReference type="InterPro" id="IPR001789">
    <property type="entry name" value="Sig_transdc_resp-reg_receiver"/>
</dbReference>
<dbReference type="PRINTS" id="PR00038">
    <property type="entry name" value="HTHLUXR"/>
</dbReference>
<dbReference type="InterPro" id="IPR016032">
    <property type="entry name" value="Sig_transdc_resp-reg_C-effctor"/>
</dbReference>
<evidence type="ECO:0000256" key="6">
    <source>
        <dbReference type="ARBA" id="ARBA00023163"/>
    </source>
</evidence>
<keyword evidence="4" id="KW-0805">Transcription regulation</keyword>
<keyword evidence="3" id="KW-0902">Two-component regulatory system</keyword>
<evidence type="ECO:0000256" key="4">
    <source>
        <dbReference type="ARBA" id="ARBA00023015"/>
    </source>
</evidence>
<keyword evidence="5" id="KW-0238">DNA-binding</keyword>
<evidence type="ECO:0000256" key="3">
    <source>
        <dbReference type="ARBA" id="ARBA00023012"/>
    </source>
</evidence>
<comment type="caution">
    <text evidence="10">The sequence shown here is derived from an EMBL/GenBank/DDBJ whole genome shotgun (WGS) entry which is preliminary data.</text>
</comment>
<feature type="domain" description="Response regulatory" evidence="9">
    <location>
        <begin position="3"/>
        <end position="116"/>
    </location>
</feature>
<dbReference type="RefSeq" id="WP_158525660.1">
    <property type="nucleotide sequence ID" value="NZ_JBHUHB010000001.1"/>
</dbReference>
<dbReference type="InterPro" id="IPR058245">
    <property type="entry name" value="NreC/VraR/RcsB-like_REC"/>
</dbReference>
<evidence type="ECO:0000256" key="5">
    <source>
        <dbReference type="ARBA" id="ARBA00023125"/>
    </source>
</evidence>
<dbReference type="SMART" id="SM00448">
    <property type="entry name" value="REC"/>
    <property type="match status" value="1"/>
</dbReference>
<keyword evidence="6" id="KW-0804">Transcription</keyword>
<dbReference type="PANTHER" id="PTHR45566">
    <property type="entry name" value="HTH-TYPE TRANSCRIPTIONAL REGULATOR YHJB-RELATED"/>
    <property type="match status" value="1"/>
</dbReference>
<dbReference type="GO" id="GO:0005737">
    <property type="term" value="C:cytoplasm"/>
    <property type="evidence" value="ECO:0007669"/>
    <property type="project" value="UniProtKB-SubCell"/>
</dbReference>
<accession>A0A2V3VTP8</accession>
<reference evidence="10 11" key="1">
    <citation type="submission" date="2018-05" db="EMBL/GenBank/DDBJ databases">
        <title>Genomic Encyclopedia of Type Strains, Phase IV (KMG-IV): sequencing the most valuable type-strain genomes for metagenomic binning, comparative biology and taxonomic classification.</title>
        <authorList>
            <person name="Goeker M."/>
        </authorList>
    </citation>
    <scope>NUCLEOTIDE SEQUENCE [LARGE SCALE GENOMIC DNA]</scope>
    <source>
        <strain evidence="10 11">DSM 28556</strain>
    </source>
</reference>
<proteinExistence type="predicted"/>
<comment type="subcellular location">
    <subcellularLocation>
        <location evidence="1">Cytoplasm</location>
    </subcellularLocation>
</comment>
<dbReference type="Pfam" id="PF00196">
    <property type="entry name" value="GerE"/>
    <property type="match status" value="1"/>
</dbReference>
<organism evidence="10 11">
    <name type="scientific">Pseudogracilibacillus auburnensis</name>
    <dbReference type="NCBI Taxonomy" id="1494959"/>
    <lineage>
        <taxon>Bacteria</taxon>
        <taxon>Bacillati</taxon>
        <taxon>Bacillota</taxon>
        <taxon>Bacilli</taxon>
        <taxon>Bacillales</taxon>
        <taxon>Bacillaceae</taxon>
        <taxon>Pseudogracilibacillus</taxon>
    </lineage>
</organism>
<dbReference type="Proteomes" id="UP000247978">
    <property type="component" value="Unassembled WGS sequence"/>
</dbReference>
<evidence type="ECO:0000313" key="11">
    <source>
        <dbReference type="Proteomes" id="UP000247978"/>
    </source>
</evidence>
<gene>
    <name evidence="10" type="ORF">DFR56_11123</name>
</gene>
<dbReference type="Gene3D" id="1.10.10.10">
    <property type="entry name" value="Winged helix-like DNA-binding domain superfamily/Winged helix DNA-binding domain"/>
    <property type="match status" value="1"/>
</dbReference>
<evidence type="ECO:0000259" key="9">
    <source>
        <dbReference type="PROSITE" id="PS50110"/>
    </source>
</evidence>
<dbReference type="InterPro" id="IPR000792">
    <property type="entry name" value="Tscrpt_reg_LuxR_C"/>
</dbReference>
<dbReference type="InterPro" id="IPR051015">
    <property type="entry name" value="EvgA-like"/>
</dbReference>
<dbReference type="InterPro" id="IPR036388">
    <property type="entry name" value="WH-like_DNA-bd_sf"/>
</dbReference>
<dbReference type="GO" id="GO:0006355">
    <property type="term" value="P:regulation of DNA-templated transcription"/>
    <property type="evidence" value="ECO:0007669"/>
    <property type="project" value="InterPro"/>
</dbReference>
<evidence type="ECO:0000313" key="10">
    <source>
        <dbReference type="EMBL" id="PXW85257.1"/>
    </source>
</evidence>
<dbReference type="EMBL" id="QJJQ01000011">
    <property type="protein sequence ID" value="PXW85257.1"/>
    <property type="molecule type" value="Genomic_DNA"/>
</dbReference>
<evidence type="ECO:0000256" key="2">
    <source>
        <dbReference type="ARBA" id="ARBA00022553"/>
    </source>
</evidence>
<dbReference type="CDD" id="cd17535">
    <property type="entry name" value="REC_NarL-like"/>
    <property type="match status" value="1"/>
</dbReference>
<keyword evidence="11" id="KW-1185">Reference proteome</keyword>
<dbReference type="PANTHER" id="PTHR45566:SF1">
    <property type="entry name" value="HTH-TYPE TRANSCRIPTIONAL REGULATOR YHJB-RELATED"/>
    <property type="match status" value="1"/>
</dbReference>
<dbReference type="SUPFAM" id="SSF46894">
    <property type="entry name" value="C-terminal effector domain of the bipartite response regulators"/>
    <property type="match status" value="1"/>
</dbReference>